<evidence type="ECO:0000313" key="3">
    <source>
        <dbReference type="Proteomes" id="UP000290433"/>
    </source>
</evidence>
<keyword evidence="1" id="KW-0732">Signal</keyword>
<sequence length="152" mass="17179">MKKTLNLITISFLLAIGMTSCNTTSIQSTEEVRDFIIGQWHDETVESGGIITYYRFEITAQEIRCWKKIAFLDGTGTGLKGDDKWEEQPPVALSIGDVQTDSSTKKHRTLGNCNYGTYTFEYNSNFGNSLNFKDNNSVNSDTECTLEKGWEY</sequence>
<reference evidence="2 3" key="1">
    <citation type="submission" date="2014-12" db="EMBL/GenBank/DDBJ databases">
        <title>Genome sequence of Flavobacterium anhuiense RCM74.</title>
        <authorList>
            <person name="Kim J.F."/>
            <person name="Song J.Y."/>
            <person name="Kwak M.-J."/>
            <person name="Lee S.-W."/>
        </authorList>
    </citation>
    <scope>NUCLEOTIDE SEQUENCE [LARGE SCALE GENOMIC DNA]</scope>
    <source>
        <strain evidence="2 3">RCM74</strain>
    </source>
</reference>
<evidence type="ECO:0008006" key="4">
    <source>
        <dbReference type="Google" id="ProtNLM"/>
    </source>
</evidence>
<protein>
    <recommendedName>
        <fullName evidence="4">Lipoprotein</fullName>
    </recommendedName>
</protein>
<dbReference type="OrthoDB" id="1353373at2"/>
<accession>A0A444W0G2</accession>
<name>A0A444W0G2_9FLAO</name>
<dbReference type="EMBL" id="JUIV01000004">
    <property type="protein sequence ID" value="RYJ39313.1"/>
    <property type="molecule type" value="Genomic_DNA"/>
</dbReference>
<feature type="chain" id="PRO_5019457930" description="Lipoprotein" evidence="1">
    <location>
        <begin position="22"/>
        <end position="152"/>
    </location>
</feature>
<dbReference type="PROSITE" id="PS51257">
    <property type="entry name" value="PROKAR_LIPOPROTEIN"/>
    <property type="match status" value="1"/>
</dbReference>
<dbReference type="RefSeq" id="WP_129746584.1">
    <property type="nucleotide sequence ID" value="NZ_JUIV01000004.1"/>
</dbReference>
<comment type="caution">
    <text evidence="2">The sequence shown here is derived from an EMBL/GenBank/DDBJ whole genome shotgun (WGS) entry which is preliminary data.</text>
</comment>
<feature type="signal peptide" evidence="1">
    <location>
        <begin position="1"/>
        <end position="21"/>
    </location>
</feature>
<organism evidence="2 3">
    <name type="scientific">Flavobacterium anhuiense</name>
    <dbReference type="NCBI Taxonomy" id="459526"/>
    <lineage>
        <taxon>Bacteria</taxon>
        <taxon>Pseudomonadati</taxon>
        <taxon>Bacteroidota</taxon>
        <taxon>Flavobacteriia</taxon>
        <taxon>Flavobacteriales</taxon>
        <taxon>Flavobacteriaceae</taxon>
        <taxon>Flavobacterium</taxon>
    </lineage>
</organism>
<evidence type="ECO:0000313" key="2">
    <source>
        <dbReference type="EMBL" id="RYJ39313.1"/>
    </source>
</evidence>
<gene>
    <name evidence="2" type="ORF">NU08_1621</name>
</gene>
<dbReference type="Proteomes" id="UP000290433">
    <property type="component" value="Unassembled WGS sequence"/>
</dbReference>
<evidence type="ECO:0000256" key="1">
    <source>
        <dbReference type="SAM" id="SignalP"/>
    </source>
</evidence>
<dbReference type="AlphaFoldDB" id="A0A444W0G2"/>
<proteinExistence type="predicted"/>